<dbReference type="RefSeq" id="WP_048990929.1">
    <property type="nucleotide sequence ID" value="NZ_LUSU01000054.1"/>
</dbReference>
<dbReference type="AlphaFoldDB" id="A0A3N0U969"/>
<evidence type="ECO:0000313" key="2">
    <source>
        <dbReference type="Proteomes" id="UP000274511"/>
    </source>
</evidence>
<accession>A0A3N0U969</accession>
<gene>
    <name evidence="1" type="ORF">EC392_15270</name>
</gene>
<proteinExistence type="predicted"/>
<dbReference type="OrthoDB" id="6637898at2"/>
<reference evidence="1 2" key="1">
    <citation type="submission" date="2018-10" db="EMBL/GenBank/DDBJ databases">
        <title>New species genome.</title>
        <authorList>
            <person name="Li Y."/>
        </authorList>
    </citation>
    <scope>NUCLEOTIDE SEQUENCE [LARGE SCALE GENOMIC DNA]</scope>
    <source>
        <strain evidence="1 2">L6_4B</strain>
    </source>
</reference>
<evidence type="ECO:0000313" key="1">
    <source>
        <dbReference type="EMBL" id="ROH76751.1"/>
    </source>
</evidence>
<sequence length="158" mass="17850">MSIIMDIISVIGSGVSISGITLKDLIKKNPNKVEIERYIKFLEPKKVLTAPLDEEIIYAVIKSLEEIKKETENVRLKCNDESVSLVLLNLVLTMSEELMSLHKISNSADANVKMYKNLQKIRIKFAQALAMLCSAYDIDITRSELSKFILDVGYKPRS</sequence>
<dbReference type="EMBL" id="RJUJ01000020">
    <property type="protein sequence ID" value="ROH76751.1"/>
    <property type="molecule type" value="Genomic_DNA"/>
</dbReference>
<dbReference type="Proteomes" id="UP000274511">
    <property type="component" value="Unassembled WGS sequence"/>
</dbReference>
<name>A0A3N0U969_9GAMM</name>
<protein>
    <submittedName>
        <fullName evidence="1">Uncharacterized protein</fullName>
    </submittedName>
</protein>
<comment type="caution">
    <text evidence="1">The sequence shown here is derived from an EMBL/GenBank/DDBJ whole genome shotgun (WGS) entry which is preliminary data.</text>
</comment>
<organism evidence="1 2">
    <name type="scientific">Lonsdalea populi</name>
    <dbReference type="NCBI Taxonomy" id="1172565"/>
    <lineage>
        <taxon>Bacteria</taxon>
        <taxon>Pseudomonadati</taxon>
        <taxon>Pseudomonadota</taxon>
        <taxon>Gammaproteobacteria</taxon>
        <taxon>Enterobacterales</taxon>
        <taxon>Pectobacteriaceae</taxon>
        <taxon>Lonsdalea</taxon>
    </lineage>
</organism>